<dbReference type="PANTHER" id="PTHR45913">
    <property type="entry name" value="EPM2A-INTERACTING PROTEIN 1"/>
    <property type="match status" value="1"/>
</dbReference>
<evidence type="ECO:0000313" key="1">
    <source>
        <dbReference type="EMBL" id="KAG7161284.1"/>
    </source>
</evidence>
<protein>
    <submittedName>
        <fullName evidence="1">ZBED8-like 6</fullName>
    </submittedName>
</protein>
<keyword evidence="2" id="KW-1185">Reference proteome</keyword>
<organism evidence="1 2">
    <name type="scientific">Homarus americanus</name>
    <name type="common">American lobster</name>
    <dbReference type="NCBI Taxonomy" id="6706"/>
    <lineage>
        <taxon>Eukaryota</taxon>
        <taxon>Metazoa</taxon>
        <taxon>Ecdysozoa</taxon>
        <taxon>Arthropoda</taxon>
        <taxon>Crustacea</taxon>
        <taxon>Multicrustacea</taxon>
        <taxon>Malacostraca</taxon>
        <taxon>Eumalacostraca</taxon>
        <taxon>Eucarida</taxon>
        <taxon>Decapoda</taxon>
        <taxon>Pleocyemata</taxon>
        <taxon>Astacidea</taxon>
        <taxon>Nephropoidea</taxon>
        <taxon>Nephropidae</taxon>
        <taxon>Homarus</taxon>
    </lineage>
</organism>
<gene>
    <name evidence="1" type="primary">Zbed8-L6</name>
    <name evidence="1" type="ORF">Hamer_G016351</name>
</gene>
<evidence type="ECO:0000313" key="2">
    <source>
        <dbReference type="Proteomes" id="UP000747542"/>
    </source>
</evidence>
<proteinExistence type="predicted"/>
<name>A0A8J5MRV9_HOMAM</name>
<dbReference type="Proteomes" id="UP000747542">
    <property type="component" value="Unassembled WGS sequence"/>
</dbReference>
<dbReference type="PANTHER" id="PTHR45913:SF19">
    <property type="entry name" value="LOW QUALITY PROTEIN: ZINC FINGER BED DOMAIN-CONTAINING PROTEIN 5-LIKE"/>
    <property type="match status" value="1"/>
</dbReference>
<comment type="caution">
    <text evidence="1">The sequence shown here is derived from an EMBL/GenBank/DDBJ whole genome shotgun (WGS) entry which is preliminary data.</text>
</comment>
<reference evidence="1" key="1">
    <citation type="journal article" date="2021" name="Sci. Adv.">
        <title>The American lobster genome reveals insights on longevity, neural, and immune adaptations.</title>
        <authorList>
            <person name="Polinski J.M."/>
            <person name="Zimin A.V."/>
            <person name="Clark K.F."/>
            <person name="Kohn A.B."/>
            <person name="Sadowski N."/>
            <person name="Timp W."/>
            <person name="Ptitsyn A."/>
            <person name="Khanna P."/>
            <person name="Romanova D.Y."/>
            <person name="Williams P."/>
            <person name="Greenwood S.J."/>
            <person name="Moroz L.L."/>
            <person name="Walt D.R."/>
            <person name="Bodnar A.G."/>
        </authorList>
    </citation>
    <scope>NUCLEOTIDE SEQUENCE</scope>
    <source>
        <strain evidence="1">GMGI-L3</strain>
    </source>
</reference>
<sequence length="119" mass="13527">MEENFLFCKQLETTTTGEDLFKLADSFIKEENLRWDHCFSVCSDGAPVMLGARQGFTARVKQVNPAVIVVECLLNSVMEDVIQIVNFIQSSALNSRLFNQMCSDMGSEYEHLLYYSAVR</sequence>
<dbReference type="EMBL" id="JAHLQT010029607">
    <property type="protein sequence ID" value="KAG7161284.1"/>
    <property type="molecule type" value="Genomic_DNA"/>
</dbReference>
<accession>A0A8J5MRV9</accession>
<dbReference type="AlphaFoldDB" id="A0A8J5MRV9"/>